<name>A0A914QGY6_9BILA</name>
<organism evidence="1 2">
    <name type="scientific">Panagrolaimus davidi</name>
    <dbReference type="NCBI Taxonomy" id="227884"/>
    <lineage>
        <taxon>Eukaryota</taxon>
        <taxon>Metazoa</taxon>
        <taxon>Ecdysozoa</taxon>
        <taxon>Nematoda</taxon>
        <taxon>Chromadorea</taxon>
        <taxon>Rhabditida</taxon>
        <taxon>Tylenchina</taxon>
        <taxon>Panagrolaimomorpha</taxon>
        <taxon>Panagrolaimoidea</taxon>
        <taxon>Panagrolaimidae</taxon>
        <taxon>Panagrolaimus</taxon>
    </lineage>
</organism>
<dbReference type="Proteomes" id="UP000887578">
    <property type="component" value="Unplaced"/>
</dbReference>
<evidence type="ECO:0000313" key="1">
    <source>
        <dbReference type="Proteomes" id="UP000887578"/>
    </source>
</evidence>
<accession>A0A914QGY6</accession>
<protein>
    <submittedName>
        <fullName evidence="2">Uncharacterized protein</fullName>
    </submittedName>
</protein>
<evidence type="ECO:0000313" key="2">
    <source>
        <dbReference type="WBParaSite" id="PDA_v2.g31157.t1"/>
    </source>
</evidence>
<sequence length="83" mass="9606">MSIFLSDKNRFVVSPFLLNYFLSYIGKFGDFSTKSVIADKYFGVNDINQMYDYFVNLIDSFHDSRNHNSWFLLNALIAGDSAE</sequence>
<reference evidence="2" key="1">
    <citation type="submission" date="2022-11" db="UniProtKB">
        <authorList>
            <consortium name="WormBaseParasite"/>
        </authorList>
    </citation>
    <scope>IDENTIFICATION</scope>
</reference>
<proteinExistence type="predicted"/>
<dbReference type="AlphaFoldDB" id="A0A914QGY6"/>
<dbReference type="WBParaSite" id="PDA_v2.g31157.t1">
    <property type="protein sequence ID" value="PDA_v2.g31157.t1"/>
    <property type="gene ID" value="PDA_v2.g31157"/>
</dbReference>
<keyword evidence="1" id="KW-1185">Reference proteome</keyword>